<keyword evidence="1" id="KW-0614">Plasmid</keyword>
<dbReference type="EMBL" id="CP012748">
    <property type="protein sequence ID" value="ALL71336.1"/>
    <property type="molecule type" value="Genomic_DNA"/>
</dbReference>
<name>A0A0P0RQG0_9BURK</name>
<protein>
    <submittedName>
        <fullName evidence="1">Uncharacterized protein</fullName>
    </submittedName>
</protein>
<sequence length="64" mass="6920">MVIFIVSALRRAAPVLWTGCGLDALLTSPAAALIVANEMESMATGKRPLKTHWANNMDPGVRER</sequence>
<proteinExistence type="predicted"/>
<geneLocation type="plasmid" evidence="2"/>
<dbReference type="AlphaFoldDB" id="A0A0P0RQG0"/>
<reference evidence="1 2" key="1">
    <citation type="journal article" date="2014" name="Genome Announc.">
        <title>Draft Genome Sequence of the Haloacid-Degrading Burkholderia caribensis Strain MBA4.</title>
        <authorList>
            <person name="Pan Y."/>
            <person name="Kong K.F."/>
            <person name="Tsang J.S."/>
        </authorList>
    </citation>
    <scope>NUCLEOTIDE SEQUENCE [LARGE SCALE GENOMIC DNA]</scope>
    <source>
        <strain evidence="1 2">MBA4</strain>
        <plasmid evidence="2">Plasmid</plasmid>
    </source>
</reference>
<accession>A0A0P0RQG0</accession>
<gene>
    <name evidence="1" type="ORF">K788_0001854</name>
</gene>
<dbReference type="Proteomes" id="UP000019146">
    <property type="component" value="Plasmid unnamed"/>
</dbReference>
<evidence type="ECO:0000313" key="1">
    <source>
        <dbReference type="EMBL" id="ALL71336.1"/>
    </source>
</evidence>
<evidence type="ECO:0000313" key="2">
    <source>
        <dbReference type="Proteomes" id="UP000019146"/>
    </source>
</evidence>
<organism evidence="1 2">
    <name type="scientific">Paraburkholderia caribensis MBA4</name>
    <dbReference type="NCBI Taxonomy" id="1323664"/>
    <lineage>
        <taxon>Bacteria</taxon>
        <taxon>Pseudomonadati</taxon>
        <taxon>Pseudomonadota</taxon>
        <taxon>Betaproteobacteria</taxon>
        <taxon>Burkholderiales</taxon>
        <taxon>Burkholderiaceae</taxon>
        <taxon>Paraburkholderia</taxon>
    </lineage>
</organism>
<dbReference type="KEGG" id="bcai:K788_0001854"/>